<proteinExistence type="predicted"/>
<comment type="caution">
    <text evidence="3">The sequence shown here is derived from an EMBL/GenBank/DDBJ whole genome shotgun (WGS) entry which is preliminary data.</text>
</comment>
<name>A0ABV2LB04_9HYPH</name>
<evidence type="ECO:0000313" key="3">
    <source>
        <dbReference type="EMBL" id="MET3693995.1"/>
    </source>
</evidence>
<accession>A0ABV2LB04</accession>
<feature type="domain" description="NADP-dependent oxidoreductase" evidence="2">
    <location>
        <begin position="1"/>
        <end position="50"/>
    </location>
</feature>
<reference evidence="3 4" key="1">
    <citation type="submission" date="2024-06" db="EMBL/GenBank/DDBJ databases">
        <title>Genomic Encyclopedia of Type Strains, Phase IV (KMG-IV): sequencing the most valuable type-strain genomes for metagenomic binning, comparative biology and taxonomic classification.</title>
        <authorList>
            <person name="Goeker M."/>
        </authorList>
    </citation>
    <scope>NUCLEOTIDE SEQUENCE [LARGE SCALE GENOMIC DNA]</scope>
    <source>
        <strain evidence="3 4">DSM 21331</strain>
    </source>
</reference>
<dbReference type="Pfam" id="PF00248">
    <property type="entry name" value="Aldo_ket_red"/>
    <property type="match status" value="1"/>
</dbReference>
<dbReference type="Proteomes" id="UP001549145">
    <property type="component" value="Unassembled WGS sequence"/>
</dbReference>
<dbReference type="InterPro" id="IPR050791">
    <property type="entry name" value="Aldo-Keto_reductase"/>
</dbReference>
<dbReference type="PANTHER" id="PTHR43625:SF77">
    <property type="entry name" value="ALDO-KETO REDUCTASE"/>
    <property type="match status" value="1"/>
</dbReference>
<dbReference type="PANTHER" id="PTHR43625">
    <property type="entry name" value="AFLATOXIN B1 ALDEHYDE REDUCTASE"/>
    <property type="match status" value="1"/>
</dbReference>
<sequence length="76" mass="8775">MKELIAQGKVKHFGLSEPGAQTVRRAHAVQPVAAIQSEYSLWTRDPEPEIEPPRDFRRLQLLRDWSHDEAYPTLLP</sequence>
<evidence type="ECO:0000313" key="4">
    <source>
        <dbReference type="Proteomes" id="UP001549145"/>
    </source>
</evidence>
<dbReference type="InterPro" id="IPR023210">
    <property type="entry name" value="NADP_OxRdtase_dom"/>
</dbReference>
<evidence type="ECO:0000259" key="2">
    <source>
        <dbReference type="Pfam" id="PF00248"/>
    </source>
</evidence>
<organism evidence="3 4">
    <name type="scientific">Methylobacterium goesingense</name>
    <dbReference type="NCBI Taxonomy" id="243690"/>
    <lineage>
        <taxon>Bacteria</taxon>
        <taxon>Pseudomonadati</taxon>
        <taxon>Pseudomonadota</taxon>
        <taxon>Alphaproteobacteria</taxon>
        <taxon>Hyphomicrobiales</taxon>
        <taxon>Methylobacteriaceae</taxon>
        <taxon>Methylobacterium</taxon>
    </lineage>
</organism>
<keyword evidence="4" id="KW-1185">Reference proteome</keyword>
<dbReference type="InterPro" id="IPR036812">
    <property type="entry name" value="NAD(P)_OxRdtase_dom_sf"/>
</dbReference>
<keyword evidence="1" id="KW-0560">Oxidoreductase</keyword>
<protein>
    <submittedName>
        <fullName evidence="3">Aryl-alcohol dehydrogenase-like predicted oxidoreductase</fullName>
    </submittedName>
</protein>
<dbReference type="EMBL" id="JBEPMM010000011">
    <property type="protein sequence ID" value="MET3693995.1"/>
    <property type="molecule type" value="Genomic_DNA"/>
</dbReference>
<dbReference type="SUPFAM" id="SSF51430">
    <property type="entry name" value="NAD(P)-linked oxidoreductase"/>
    <property type="match status" value="1"/>
</dbReference>
<evidence type="ECO:0000256" key="1">
    <source>
        <dbReference type="ARBA" id="ARBA00023002"/>
    </source>
</evidence>
<gene>
    <name evidence="3" type="ORF">ABID43_003550</name>
</gene>
<dbReference type="Gene3D" id="3.20.20.100">
    <property type="entry name" value="NADP-dependent oxidoreductase domain"/>
    <property type="match status" value="1"/>
</dbReference>